<keyword evidence="2" id="KW-1185">Reference proteome</keyword>
<evidence type="ECO:0000313" key="1">
    <source>
        <dbReference type="EMBL" id="KAJ8008332.1"/>
    </source>
</evidence>
<name>A0ACC2GXL7_DALPE</name>
<protein>
    <submittedName>
        <fullName evidence="1">Uncharacterized protein</fullName>
    </submittedName>
</protein>
<organism evidence="1 2">
    <name type="scientific">Dallia pectoralis</name>
    <name type="common">Alaska blackfish</name>
    <dbReference type="NCBI Taxonomy" id="75939"/>
    <lineage>
        <taxon>Eukaryota</taxon>
        <taxon>Metazoa</taxon>
        <taxon>Chordata</taxon>
        <taxon>Craniata</taxon>
        <taxon>Vertebrata</taxon>
        <taxon>Euteleostomi</taxon>
        <taxon>Actinopterygii</taxon>
        <taxon>Neopterygii</taxon>
        <taxon>Teleostei</taxon>
        <taxon>Protacanthopterygii</taxon>
        <taxon>Esociformes</taxon>
        <taxon>Umbridae</taxon>
        <taxon>Dallia</taxon>
    </lineage>
</organism>
<sequence length="125" mass="14403">MQLVTVANVMALPEQRWHSQRHYCVYKVDILSKTDVFIRTKPDHAFCVSVKPLLPKLNANGMETCYYIQYISVSESVSILTLALMEGRIGQRRLLCVCVCVNGGEWHVLDDTYRCVKHNSKHINY</sequence>
<proteinExistence type="predicted"/>
<comment type="caution">
    <text evidence="1">The sequence shown here is derived from an EMBL/GenBank/DDBJ whole genome shotgun (WGS) entry which is preliminary data.</text>
</comment>
<reference evidence="1" key="1">
    <citation type="submission" date="2021-05" db="EMBL/GenBank/DDBJ databases">
        <authorList>
            <person name="Pan Q."/>
            <person name="Jouanno E."/>
            <person name="Zahm M."/>
            <person name="Klopp C."/>
            <person name="Cabau C."/>
            <person name="Louis A."/>
            <person name="Berthelot C."/>
            <person name="Parey E."/>
            <person name="Roest Crollius H."/>
            <person name="Montfort J."/>
            <person name="Robinson-Rechavi M."/>
            <person name="Bouchez O."/>
            <person name="Lampietro C."/>
            <person name="Lopez Roques C."/>
            <person name="Donnadieu C."/>
            <person name="Postlethwait J."/>
            <person name="Bobe J."/>
            <person name="Dillon D."/>
            <person name="Chandos A."/>
            <person name="von Hippel F."/>
            <person name="Guiguen Y."/>
        </authorList>
    </citation>
    <scope>NUCLEOTIDE SEQUENCE</scope>
    <source>
        <strain evidence="1">YG-Jan2019</strain>
    </source>
</reference>
<dbReference type="Proteomes" id="UP001157502">
    <property type="component" value="Chromosome 8"/>
</dbReference>
<gene>
    <name evidence="1" type="ORF">DPEC_G00103730</name>
</gene>
<accession>A0ACC2GXL7</accession>
<evidence type="ECO:0000313" key="2">
    <source>
        <dbReference type="Proteomes" id="UP001157502"/>
    </source>
</evidence>
<dbReference type="EMBL" id="CM055735">
    <property type="protein sequence ID" value="KAJ8008332.1"/>
    <property type="molecule type" value="Genomic_DNA"/>
</dbReference>